<dbReference type="InterPro" id="IPR012337">
    <property type="entry name" value="RNaseH-like_sf"/>
</dbReference>
<dbReference type="GO" id="GO:0003676">
    <property type="term" value="F:nucleic acid binding"/>
    <property type="evidence" value="ECO:0007669"/>
    <property type="project" value="InterPro"/>
</dbReference>
<dbReference type="Pfam" id="PF13683">
    <property type="entry name" value="rve_3"/>
    <property type="match status" value="1"/>
</dbReference>
<dbReference type="InterPro" id="IPR025948">
    <property type="entry name" value="HTH-like_dom"/>
</dbReference>
<evidence type="ECO:0000313" key="3">
    <source>
        <dbReference type="EMBL" id="MST69713.1"/>
    </source>
</evidence>
<dbReference type="GO" id="GO:0015074">
    <property type="term" value="P:DNA integration"/>
    <property type="evidence" value="ECO:0007669"/>
    <property type="project" value="InterPro"/>
</dbReference>
<dbReference type="SUPFAM" id="SSF53098">
    <property type="entry name" value="Ribonuclease H-like"/>
    <property type="match status" value="1"/>
</dbReference>
<dbReference type="Pfam" id="PF00665">
    <property type="entry name" value="rve"/>
    <property type="match status" value="1"/>
</dbReference>
<proteinExistence type="predicted"/>
<dbReference type="Pfam" id="PF13276">
    <property type="entry name" value="HTH_21"/>
    <property type="match status" value="1"/>
</dbReference>
<evidence type="ECO:0000259" key="2">
    <source>
        <dbReference type="PROSITE" id="PS50994"/>
    </source>
</evidence>
<dbReference type="NCBIfam" id="NF033516">
    <property type="entry name" value="transpos_IS3"/>
    <property type="match status" value="1"/>
</dbReference>
<feature type="domain" description="Integrase catalytic" evidence="2">
    <location>
        <begin position="126"/>
        <end position="288"/>
    </location>
</feature>
<sequence length="292" mass="34510">MYEAVDQQKKKDQTISGASVLKTIGVSRSGFYSYKKNENLPTQTQIRNEHLQKEIKKIHEGSYGIYGSPKITVLLNKNGENVSQKHVYNLMHGMGIKARYVRHYTKTTVSEDYSSKMQNLLNRHFNPTKPNTVWCTDITYIWTREDGFVYLTSVMDLFSRRIIAWVLTRTMDADKVLECLIKAKERRETDHPIVIQSDRGVQYTSELYQRLTKGMVTSYSWKGTPWDNACIESFHALIKREWLQFYKIDNYYGAYKIVFEYIEGFYNTTRIHSHCEYESPQNFEKQYLKHKH</sequence>
<comment type="function">
    <text evidence="1">Involved in the transposition of the insertion sequence.</text>
</comment>
<dbReference type="InterPro" id="IPR048020">
    <property type="entry name" value="Transpos_IS3"/>
</dbReference>
<dbReference type="InterPro" id="IPR036397">
    <property type="entry name" value="RNaseH_sf"/>
</dbReference>
<dbReference type="PANTHER" id="PTHR46889:SF7">
    <property type="entry name" value="TRANSPOSASE FOR INSERTION SEQUENCE ELEMENT IS904"/>
    <property type="match status" value="1"/>
</dbReference>
<name>A0A6A8MA51_9FIRM</name>
<organism evidence="3">
    <name type="scientific">Baileyella intestinalis</name>
    <dbReference type="NCBI Taxonomy" id="2606709"/>
    <lineage>
        <taxon>Bacteria</taxon>
        <taxon>Bacillati</taxon>
        <taxon>Bacillota</taxon>
        <taxon>Clostridia</taxon>
        <taxon>Peptostreptococcales</taxon>
        <taxon>Anaerovoracaceae</taxon>
        <taxon>Baileyella</taxon>
    </lineage>
</organism>
<evidence type="ECO:0000256" key="1">
    <source>
        <dbReference type="ARBA" id="ARBA00002286"/>
    </source>
</evidence>
<dbReference type="EMBL" id="VUNB01000008">
    <property type="protein sequence ID" value="MST69713.1"/>
    <property type="molecule type" value="Genomic_DNA"/>
</dbReference>
<protein>
    <submittedName>
        <fullName evidence="3">IS3 family transposase</fullName>
    </submittedName>
</protein>
<dbReference type="PANTHER" id="PTHR46889">
    <property type="entry name" value="TRANSPOSASE INSF FOR INSERTION SEQUENCE IS3B-RELATED"/>
    <property type="match status" value="1"/>
</dbReference>
<dbReference type="InterPro" id="IPR001584">
    <property type="entry name" value="Integrase_cat-core"/>
</dbReference>
<dbReference type="PROSITE" id="PS50994">
    <property type="entry name" value="INTEGRASE"/>
    <property type="match status" value="1"/>
</dbReference>
<dbReference type="AlphaFoldDB" id="A0A6A8MA51"/>
<comment type="caution">
    <text evidence="3">The sequence shown here is derived from an EMBL/GenBank/DDBJ whole genome shotgun (WGS) entry which is preliminary data.</text>
</comment>
<accession>A0A6A8MA51</accession>
<dbReference type="Gene3D" id="3.30.420.10">
    <property type="entry name" value="Ribonuclease H-like superfamily/Ribonuclease H"/>
    <property type="match status" value="1"/>
</dbReference>
<gene>
    <name evidence="3" type="ORF">FYJ66_08995</name>
</gene>
<dbReference type="InterPro" id="IPR050900">
    <property type="entry name" value="Transposase_IS3/IS150/IS904"/>
</dbReference>
<reference evidence="3" key="1">
    <citation type="submission" date="2019-09" db="EMBL/GenBank/DDBJ databases">
        <title>In-depth cultivation of the pig gut microbiome towards novel bacterial diversity and tailored functional studies.</title>
        <authorList>
            <person name="Wylensek D."/>
            <person name="Hitch T.C.A."/>
            <person name="Clavel T."/>
        </authorList>
    </citation>
    <scope>NUCLEOTIDE SEQUENCE</scope>
    <source>
        <strain evidence="3">RF-744-FAT-WT-3</strain>
    </source>
</reference>